<accession>A0AA42J1V3</accession>
<gene>
    <name evidence="3" type="ORF">PBV87_13925</name>
</gene>
<dbReference type="EMBL" id="JAQIFT010000049">
    <property type="protein sequence ID" value="MDA3732586.1"/>
    <property type="molecule type" value="Genomic_DNA"/>
</dbReference>
<protein>
    <submittedName>
        <fullName evidence="3">FliH/SctL family protein</fullName>
    </submittedName>
</protein>
<proteinExistence type="predicted"/>
<dbReference type="RefSeq" id="WP_271012662.1">
    <property type="nucleotide sequence ID" value="NZ_JAQIFT010000049.1"/>
</dbReference>
<dbReference type="Proteomes" id="UP001169242">
    <property type="component" value="Unassembled WGS sequence"/>
</dbReference>
<name>A0AA42J1V3_9FIRM</name>
<reference evidence="3" key="1">
    <citation type="journal article" date="2023" name="Int. J. Syst. Evol. Microbiol.">
        <title>&lt;i&gt;Holtiella tumoricola&lt;/i&gt; gen. nov. sp. nov., isolated from a human clinical sample.</title>
        <authorList>
            <person name="Allen-Vercoe E."/>
            <person name="Daigneault M.C."/>
            <person name="Vancuren S.J."/>
            <person name="Cochrane K."/>
            <person name="O'Neal L.L."/>
            <person name="Sankaranarayanan K."/>
            <person name="Lawson P.A."/>
        </authorList>
    </citation>
    <scope>NUCLEOTIDE SEQUENCE</scope>
    <source>
        <strain evidence="3">CC70A</strain>
    </source>
</reference>
<dbReference type="InterPro" id="IPR018035">
    <property type="entry name" value="Flagellar_FliH/T3SS_HrpE"/>
</dbReference>
<evidence type="ECO:0000256" key="1">
    <source>
        <dbReference type="SAM" id="Coils"/>
    </source>
</evidence>
<keyword evidence="4" id="KW-1185">Reference proteome</keyword>
<comment type="caution">
    <text evidence="3">The sequence shown here is derived from an EMBL/GenBank/DDBJ whole genome shotgun (WGS) entry which is preliminary data.</text>
</comment>
<keyword evidence="1" id="KW-0175">Coiled coil</keyword>
<organism evidence="3 4">
    <name type="scientific">Holtiella tumoricola</name>
    <dbReference type="NCBI Taxonomy" id="3018743"/>
    <lineage>
        <taxon>Bacteria</taxon>
        <taxon>Bacillati</taxon>
        <taxon>Bacillota</taxon>
        <taxon>Clostridia</taxon>
        <taxon>Lachnospirales</taxon>
        <taxon>Cellulosilyticaceae</taxon>
        <taxon>Holtiella</taxon>
    </lineage>
</organism>
<feature type="domain" description="Flagellar assembly protein FliH/Type III secretion system HrpE" evidence="2">
    <location>
        <begin position="110"/>
        <end position="233"/>
    </location>
</feature>
<feature type="coiled-coil region" evidence="1">
    <location>
        <begin position="55"/>
        <end position="93"/>
    </location>
</feature>
<dbReference type="AlphaFoldDB" id="A0AA42J1V3"/>
<evidence type="ECO:0000313" key="4">
    <source>
        <dbReference type="Proteomes" id="UP001169242"/>
    </source>
</evidence>
<evidence type="ECO:0000259" key="2">
    <source>
        <dbReference type="Pfam" id="PF02108"/>
    </source>
</evidence>
<evidence type="ECO:0000313" key="3">
    <source>
        <dbReference type="EMBL" id="MDA3732586.1"/>
    </source>
</evidence>
<dbReference type="Pfam" id="PF02108">
    <property type="entry name" value="FliH"/>
    <property type="match status" value="1"/>
</dbReference>
<sequence>MSSIIKNYRTLQGNIISIGKEQSYLQVETNSSSTAIAVEEPVEQIDLAFLEEEAKKEAMKIVQDAELKAKAILEQAQVEIATMKQNIEAETTAYRTQINEEIHMKQLQAQEEVDSLIKAAYLEKENIIKQAEPEIVELVAALVHKIVDFKLISGIEWLTLFVKQAIEKEQFKEKVQVIVASKMLEENEEALQEAFKHLPVEVELICDSRLSCTSCKVESSKGGITYDIKEGLQKMLDELQLLCIKG</sequence>